<reference evidence="2 3" key="1">
    <citation type="submission" date="2024-02" db="EMBL/GenBank/DDBJ databases">
        <title>Roseovarius strain W115 nov., isolated from a marine algae.</title>
        <authorList>
            <person name="Lee M.W."/>
            <person name="Lee J.K."/>
            <person name="Kim J.M."/>
            <person name="Choi D.G."/>
            <person name="Baek J.H."/>
            <person name="Bayburt H."/>
            <person name="Jung J.J."/>
            <person name="Han D.M."/>
            <person name="Jeon C.O."/>
        </authorList>
    </citation>
    <scope>NUCLEOTIDE SEQUENCE [LARGE SCALE GENOMIC DNA]</scope>
    <source>
        <strain evidence="2 3">W115</strain>
    </source>
</reference>
<dbReference type="GO" id="GO:0008168">
    <property type="term" value="F:methyltransferase activity"/>
    <property type="evidence" value="ECO:0007669"/>
    <property type="project" value="UniProtKB-KW"/>
</dbReference>
<organism evidence="2 3">
    <name type="scientific">Roseovarius rhodophyticola</name>
    <dbReference type="NCBI Taxonomy" id="3080827"/>
    <lineage>
        <taxon>Bacteria</taxon>
        <taxon>Pseudomonadati</taxon>
        <taxon>Pseudomonadota</taxon>
        <taxon>Alphaproteobacteria</taxon>
        <taxon>Rhodobacterales</taxon>
        <taxon>Roseobacteraceae</taxon>
        <taxon>Roseovarius</taxon>
    </lineage>
</organism>
<dbReference type="NCBIfam" id="TIGR01444">
    <property type="entry name" value="fkbM_fam"/>
    <property type="match status" value="1"/>
</dbReference>
<feature type="domain" description="Methyltransferase FkbM" evidence="1">
    <location>
        <begin position="49"/>
        <end position="183"/>
    </location>
</feature>
<dbReference type="Pfam" id="PF05050">
    <property type="entry name" value="Methyltransf_21"/>
    <property type="match status" value="1"/>
</dbReference>
<dbReference type="GO" id="GO:0032259">
    <property type="term" value="P:methylation"/>
    <property type="evidence" value="ECO:0007669"/>
    <property type="project" value="UniProtKB-KW"/>
</dbReference>
<dbReference type="Proteomes" id="UP001281305">
    <property type="component" value="Chromosome"/>
</dbReference>
<dbReference type="RefSeq" id="WP_317054836.1">
    <property type="nucleotide sequence ID" value="NZ_CP146606.1"/>
</dbReference>
<evidence type="ECO:0000313" key="3">
    <source>
        <dbReference type="Proteomes" id="UP001281305"/>
    </source>
</evidence>
<evidence type="ECO:0000259" key="1">
    <source>
        <dbReference type="Pfam" id="PF05050"/>
    </source>
</evidence>
<dbReference type="InterPro" id="IPR029063">
    <property type="entry name" value="SAM-dependent_MTases_sf"/>
</dbReference>
<sequence length="218" mass="24763">MASLKKWLDRRKNPWKGVFYDAFKAWRRDNAAERLKAYADLPPEPTVFDFGGYKGEWTDIVLADAPDAKMHIFEPHPRFAEALEAKYDGKFRISVHPFALGSKADTMKLSDADNASSAVADGGGDIEAPIHAVQEFFEAHDIPAIELMKMNIEGGEYDLLPALIDSGVMTRVGKLQVQFHLFDEGFIAKRDAIRETLSATHDCAWVYPFVWEEWRKRK</sequence>
<accession>A0ABZ2TEJ7</accession>
<keyword evidence="3" id="KW-1185">Reference proteome</keyword>
<evidence type="ECO:0000313" key="2">
    <source>
        <dbReference type="EMBL" id="WYK18154.1"/>
    </source>
</evidence>
<keyword evidence="2" id="KW-0808">Transferase</keyword>
<dbReference type="InterPro" id="IPR006342">
    <property type="entry name" value="FkbM_mtfrase"/>
</dbReference>
<dbReference type="SUPFAM" id="SSF53335">
    <property type="entry name" value="S-adenosyl-L-methionine-dependent methyltransferases"/>
    <property type="match status" value="1"/>
</dbReference>
<keyword evidence="2" id="KW-0489">Methyltransferase</keyword>
<dbReference type="EMBL" id="CP146606">
    <property type="protein sequence ID" value="WYK18154.1"/>
    <property type="molecule type" value="Genomic_DNA"/>
</dbReference>
<dbReference type="Gene3D" id="3.40.50.150">
    <property type="entry name" value="Vaccinia Virus protein VP39"/>
    <property type="match status" value="1"/>
</dbReference>
<protein>
    <submittedName>
        <fullName evidence="2">FkbM family methyltransferase</fullName>
    </submittedName>
</protein>
<proteinExistence type="predicted"/>
<gene>
    <name evidence="2" type="ORF">RZS32_017530</name>
</gene>
<name>A0ABZ2TEJ7_9RHOB</name>